<gene>
    <name evidence="2" type="ORF">HINF_LOCUS47726</name>
</gene>
<keyword evidence="3" id="KW-1185">Reference proteome</keyword>
<evidence type="ECO:0000313" key="2">
    <source>
        <dbReference type="EMBL" id="CAL6057836.1"/>
    </source>
</evidence>
<feature type="compositionally biased region" description="Polar residues" evidence="1">
    <location>
        <begin position="81"/>
        <end position="100"/>
    </location>
</feature>
<comment type="caution">
    <text evidence="2">The sequence shown here is derived from an EMBL/GenBank/DDBJ whole genome shotgun (WGS) entry which is preliminary data.</text>
</comment>
<name>A0ABP1KBZ7_9EUKA</name>
<protein>
    <submittedName>
        <fullName evidence="2">Hypothetical_protein</fullName>
    </submittedName>
</protein>
<feature type="compositionally biased region" description="Polar residues" evidence="1">
    <location>
        <begin position="27"/>
        <end position="37"/>
    </location>
</feature>
<evidence type="ECO:0000313" key="3">
    <source>
        <dbReference type="Proteomes" id="UP001642409"/>
    </source>
</evidence>
<feature type="region of interest" description="Disordered" evidence="1">
    <location>
        <begin position="1"/>
        <end position="52"/>
    </location>
</feature>
<organism evidence="2 3">
    <name type="scientific">Hexamita inflata</name>
    <dbReference type="NCBI Taxonomy" id="28002"/>
    <lineage>
        <taxon>Eukaryota</taxon>
        <taxon>Metamonada</taxon>
        <taxon>Diplomonadida</taxon>
        <taxon>Hexamitidae</taxon>
        <taxon>Hexamitinae</taxon>
        <taxon>Hexamita</taxon>
    </lineage>
</organism>
<feature type="compositionally biased region" description="Polar residues" evidence="1">
    <location>
        <begin position="10"/>
        <end position="20"/>
    </location>
</feature>
<reference evidence="2 3" key="1">
    <citation type="submission" date="2024-07" db="EMBL/GenBank/DDBJ databases">
        <authorList>
            <person name="Akdeniz Z."/>
        </authorList>
    </citation>
    <scope>NUCLEOTIDE SEQUENCE [LARGE SCALE GENOMIC DNA]</scope>
</reference>
<sequence>MLKHNEEIFQTKQPSIQTQKQTEHKQNSLNNTEQSNPKGQQQKQSKKNQIKELTKSFNKILVVTKNQKETHSLDNRIKTVPPNNEQQLPIIHTSTSNNVR</sequence>
<dbReference type="EMBL" id="CAXDID020000216">
    <property type="protein sequence ID" value="CAL6057836.1"/>
    <property type="molecule type" value="Genomic_DNA"/>
</dbReference>
<proteinExistence type="predicted"/>
<accession>A0ABP1KBZ7</accession>
<dbReference type="Proteomes" id="UP001642409">
    <property type="component" value="Unassembled WGS sequence"/>
</dbReference>
<evidence type="ECO:0000256" key="1">
    <source>
        <dbReference type="SAM" id="MobiDB-lite"/>
    </source>
</evidence>
<feature type="region of interest" description="Disordered" evidence="1">
    <location>
        <begin position="72"/>
        <end position="100"/>
    </location>
</feature>